<gene>
    <name evidence="1" type="ORF">BJ878DRAFT_468327</name>
</gene>
<comment type="caution">
    <text evidence="1">The sequence shown here is derived from an EMBL/GenBank/DDBJ whole genome shotgun (WGS) entry which is preliminary data.</text>
</comment>
<evidence type="ECO:0000313" key="2">
    <source>
        <dbReference type="Proteomes" id="UP000887226"/>
    </source>
</evidence>
<dbReference type="EMBL" id="MU254448">
    <property type="protein sequence ID" value="KAG9240436.1"/>
    <property type="molecule type" value="Genomic_DNA"/>
</dbReference>
<name>A0A9P8CCN5_9HELO</name>
<organism evidence="1 2">
    <name type="scientific">Calycina marina</name>
    <dbReference type="NCBI Taxonomy" id="1763456"/>
    <lineage>
        <taxon>Eukaryota</taxon>
        <taxon>Fungi</taxon>
        <taxon>Dikarya</taxon>
        <taxon>Ascomycota</taxon>
        <taxon>Pezizomycotina</taxon>
        <taxon>Leotiomycetes</taxon>
        <taxon>Helotiales</taxon>
        <taxon>Pezizellaceae</taxon>
        <taxon>Calycina</taxon>
    </lineage>
</organism>
<dbReference type="AlphaFoldDB" id="A0A9P8CCN5"/>
<keyword evidence="2" id="KW-1185">Reference proteome</keyword>
<dbReference type="Proteomes" id="UP000887226">
    <property type="component" value="Unassembled WGS sequence"/>
</dbReference>
<reference evidence="1" key="1">
    <citation type="journal article" date="2021" name="IMA Fungus">
        <title>Genomic characterization of three marine fungi, including Emericellopsis atlantica sp. nov. with signatures of a generalist lifestyle and marine biomass degradation.</title>
        <authorList>
            <person name="Hagestad O.C."/>
            <person name="Hou L."/>
            <person name="Andersen J.H."/>
            <person name="Hansen E.H."/>
            <person name="Altermark B."/>
            <person name="Li C."/>
            <person name="Kuhnert E."/>
            <person name="Cox R.J."/>
            <person name="Crous P.W."/>
            <person name="Spatafora J.W."/>
            <person name="Lail K."/>
            <person name="Amirebrahimi M."/>
            <person name="Lipzen A."/>
            <person name="Pangilinan J."/>
            <person name="Andreopoulos W."/>
            <person name="Hayes R.D."/>
            <person name="Ng V."/>
            <person name="Grigoriev I.V."/>
            <person name="Jackson S.A."/>
            <person name="Sutton T.D.S."/>
            <person name="Dobson A.D.W."/>
            <person name="Rama T."/>
        </authorList>
    </citation>
    <scope>NUCLEOTIDE SEQUENCE</scope>
    <source>
        <strain evidence="1">TRa3180A</strain>
    </source>
</reference>
<evidence type="ECO:0000313" key="1">
    <source>
        <dbReference type="EMBL" id="KAG9240436.1"/>
    </source>
</evidence>
<protein>
    <submittedName>
        <fullName evidence="1">Uncharacterized protein</fullName>
    </submittedName>
</protein>
<proteinExistence type="predicted"/>
<sequence length="150" mass="17258">MNSQYIANFLGFGQYLHELDVLKRPWQWHVTKTVIYCTIHIQRGVIKAAGTGSASTELHKRMAQLLYVKFREECFELCSLLINSTYSSIQVVNCTKHKQHECIASGLNPYCSRIGIELFECIRKHTNAVEQRHFKSTSLGRRLSLLKAVK</sequence>
<accession>A0A9P8CCN5</accession>
<dbReference type="OrthoDB" id="3439522at2759"/>